<sequence length="303" mass="32806">MASSGDRKGANRSSMRGIFPVPVSPKPQLRREKWQEPACMGSSQHNHTASDMQQHVKQVQKVHQVEQKEREAGDVAVPLKRLMASLGYRELLGGQEETLRRSAEGQDLVICSPTGSGKSFSLLLPLLQWHTSRSAAAAQVPKGSAAARGTASKRMLFMADVHNNCSKRPLPYATQEELPVLGSNRSSAAAAAVCTAEAVSLVVVPTATLGLQLLGEVTEAARFWLSVAAAFRDRQGDKRKSRAAPLCVPRLLLIDNTIPQQQQLNDPFGNPADTAAGTTTHDSFRKGTEGSHCRRSLRDLQRA</sequence>
<dbReference type="GeneID" id="60403749"/>
<gene>
    <name evidence="3" type="ORF">EMH_0006500</name>
</gene>
<proteinExistence type="predicted"/>
<feature type="compositionally biased region" description="Polar residues" evidence="1">
    <location>
        <begin position="41"/>
        <end position="52"/>
    </location>
</feature>
<organism evidence="3 4">
    <name type="scientific">Eimeria mitis</name>
    <dbReference type="NCBI Taxonomy" id="44415"/>
    <lineage>
        <taxon>Eukaryota</taxon>
        <taxon>Sar</taxon>
        <taxon>Alveolata</taxon>
        <taxon>Apicomplexa</taxon>
        <taxon>Conoidasida</taxon>
        <taxon>Coccidia</taxon>
        <taxon>Eucoccidiorida</taxon>
        <taxon>Eimeriorina</taxon>
        <taxon>Eimeriidae</taxon>
        <taxon>Eimeria</taxon>
    </lineage>
</organism>
<dbReference type="Gene3D" id="3.40.50.300">
    <property type="entry name" value="P-loop containing nucleotide triphosphate hydrolases"/>
    <property type="match status" value="1"/>
</dbReference>
<evidence type="ECO:0000313" key="4">
    <source>
        <dbReference type="Proteomes" id="UP000030744"/>
    </source>
</evidence>
<dbReference type="Pfam" id="PF00270">
    <property type="entry name" value="DEAD"/>
    <property type="match status" value="1"/>
</dbReference>
<protein>
    <recommendedName>
        <fullName evidence="2">DEAD/DEAH-box helicase domain-containing protein</fullName>
    </recommendedName>
</protein>
<dbReference type="AlphaFoldDB" id="U6KDF1"/>
<dbReference type="RefSeq" id="XP_037878334.1">
    <property type="nucleotide sequence ID" value="XM_038022480.1"/>
</dbReference>
<dbReference type="InterPro" id="IPR027417">
    <property type="entry name" value="P-loop_NTPase"/>
</dbReference>
<reference evidence="3" key="2">
    <citation type="submission" date="2013-10" db="EMBL/GenBank/DDBJ databases">
        <authorList>
            <person name="Aslett M."/>
        </authorList>
    </citation>
    <scope>NUCLEOTIDE SEQUENCE [LARGE SCALE GENOMIC DNA]</scope>
    <source>
        <strain evidence="3">Houghton</strain>
    </source>
</reference>
<dbReference type="EMBL" id="HG735511">
    <property type="protein sequence ID" value="CDJ36045.1"/>
    <property type="molecule type" value="Genomic_DNA"/>
</dbReference>
<name>U6KDF1_9EIME</name>
<reference evidence="3" key="1">
    <citation type="submission" date="2013-10" db="EMBL/GenBank/DDBJ databases">
        <title>Genomic analysis of the causative agents of coccidiosis in chickens.</title>
        <authorList>
            <person name="Reid A.J."/>
            <person name="Blake D."/>
            <person name="Billington K."/>
            <person name="Browne H."/>
            <person name="Dunn M."/>
            <person name="Hung S."/>
            <person name="Kawahara F."/>
            <person name="Miranda-Saavedra D."/>
            <person name="Mourier T."/>
            <person name="Nagra H."/>
            <person name="Otto T.D."/>
            <person name="Rawlings N."/>
            <person name="Sanchez A."/>
            <person name="Sanders M."/>
            <person name="Subramaniam C."/>
            <person name="Tay Y."/>
            <person name="Dear P."/>
            <person name="Doerig C."/>
            <person name="Gruber A."/>
            <person name="Parkinson J."/>
            <person name="Shirley M."/>
            <person name="Wan K.L."/>
            <person name="Berriman M."/>
            <person name="Tomley F."/>
            <person name="Pain A."/>
        </authorList>
    </citation>
    <scope>NUCLEOTIDE SEQUENCE [LARGE SCALE GENOMIC DNA]</scope>
    <source>
        <strain evidence="3">Houghton</strain>
    </source>
</reference>
<feature type="domain" description="DEAD/DEAH-box helicase" evidence="2">
    <location>
        <begin position="95"/>
        <end position="244"/>
    </location>
</feature>
<feature type="region of interest" description="Disordered" evidence="1">
    <location>
        <begin position="1"/>
        <end position="57"/>
    </location>
</feature>
<dbReference type="Proteomes" id="UP000030744">
    <property type="component" value="Unassembled WGS sequence"/>
</dbReference>
<feature type="compositionally biased region" description="Basic and acidic residues" evidence="1">
    <location>
        <begin position="282"/>
        <end position="303"/>
    </location>
</feature>
<dbReference type="VEuPathDB" id="ToxoDB:EMH_0006500"/>
<evidence type="ECO:0000313" key="3">
    <source>
        <dbReference type="EMBL" id="CDJ36045.1"/>
    </source>
</evidence>
<dbReference type="GO" id="GO:0003676">
    <property type="term" value="F:nucleic acid binding"/>
    <property type="evidence" value="ECO:0007669"/>
    <property type="project" value="InterPro"/>
</dbReference>
<feature type="region of interest" description="Disordered" evidence="1">
    <location>
        <begin position="262"/>
        <end position="303"/>
    </location>
</feature>
<evidence type="ECO:0000256" key="1">
    <source>
        <dbReference type="SAM" id="MobiDB-lite"/>
    </source>
</evidence>
<keyword evidence="4" id="KW-1185">Reference proteome</keyword>
<accession>U6KDF1</accession>
<evidence type="ECO:0000259" key="2">
    <source>
        <dbReference type="Pfam" id="PF00270"/>
    </source>
</evidence>
<dbReference type="SUPFAM" id="SSF52540">
    <property type="entry name" value="P-loop containing nucleoside triphosphate hydrolases"/>
    <property type="match status" value="1"/>
</dbReference>
<dbReference type="InterPro" id="IPR011545">
    <property type="entry name" value="DEAD/DEAH_box_helicase_dom"/>
</dbReference>
<dbReference type="OrthoDB" id="333735at2759"/>
<dbReference type="GO" id="GO:0005524">
    <property type="term" value="F:ATP binding"/>
    <property type="evidence" value="ECO:0007669"/>
    <property type="project" value="InterPro"/>
</dbReference>